<proteinExistence type="inferred from homology"/>
<reference evidence="3 4" key="1">
    <citation type="submission" date="2024-06" db="EMBL/GenBank/DDBJ databases">
        <title>Genome of Rhodovulum iodosum, a marine photoferrotroph.</title>
        <authorList>
            <person name="Bianchini G."/>
            <person name="Nikeleit V."/>
            <person name="Kappler A."/>
            <person name="Bryce C."/>
            <person name="Sanchez-Baracaldo P."/>
        </authorList>
    </citation>
    <scope>NUCLEOTIDE SEQUENCE [LARGE SCALE GENOMIC DNA]</scope>
    <source>
        <strain evidence="3 4">UT/N1</strain>
    </source>
</reference>
<accession>A0ABV3XRB0</accession>
<dbReference type="PANTHER" id="PTHR13194">
    <property type="entry name" value="COMPLEX I INTERMEDIATE-ASSOCIATED PROTEIN 30"/>
    <property type="match status" value="1"/>
</dbReference>
<dbReference type="InterPro" id="IPR039131">
    <property type="entry name" value="NDUFAF1"/>
</dbReference>
<dbReference type="PANTHER" id="PTHR13194:SF19">
    <property type="entry name" value="NAD(P)-BINDING ROSSMANN-FOLD SUPERFAMILY PROTEIN"/>
    <property type="match status" value="1"/>
</dbReference>
<keyword evidence="4" id="KW-1185">Reference proteome</keyword>
<dbReference type="RefSeq" id="WP_125405533.1">
    <property type="nucleotide sequence ID" value="NZ_JBEHHI010000001.1"/>
</dbReference>
<evidence type="ECO:0000256" key="1">
    <source>
        <dbReference type="ARBA" id="ARBA00007884"/>
    </source>
</evidence>
<dbReference type="InterPro" id="IPR013857">
    <property type="entry name" value="NADH-UbQ_OxRdtase-assoc_prot30"/>
</dbReference>
<name>A0ABV3XRB0_9RHOB</name>
<comment type="similarity">
    <text evidence="1">Belongs to the CIA30 family.</text>
</comment>
<dbReference type="Pfam" id="PF08547">
    <property type="entry name" value="CIA30"/>
    <property type="match status" value="1"/>
</dbReference>
<dbReference type="EMBL" id="JBEHHI010000001">
    <property type="protein sequence ID" value="MEX5727856.1"/>
    <property type="molecule type" value="Genomic_DNA"/>
</dbReference>
<gene>
    <name evidence="3" type="ORF">Ga0609869_001209</name>
</gene>
<protein>
    <recommendedName>
        <fullName evidence="2">NADH:ubiquinone oxidoreductase intermediate-associated protein 30 domain-containing protein</fullName>
    </recommendedName>
</protein>
<dbReference type="InterPro" id="IPR008979">
    <property type="entry name" value="Galactose-bd-like_sf"/>
</dbReference>
<feature type="domain" description="NADH:ubiquinone oxidoreductase intermediate-associated protein 30" evidence="2">
    <location>
        <begin position="11"/>
        <end position="147"/>
    </location>
</feature>
<evidence type="ECO:0000259" key="2">
    <source>
        <dbReference type="Pfam" id="PF08547"/>
    </source>
</evidence>
<comment type="caution">
    <text evidence="3">The sequence shown here is derived from an EMBL/GenBank/DDBJ whole genome shotgun (WGS) entry which is preliminary data.</text>
</comment>
<sequence>MQLIDPITEATAAEWGYLGDRVMGGVSSGKMRFGREGDTGFLRLTGHVSTANNGGFIQMRRALDAPLPPGAGGLVVQVRGNGARYFVHLRVEGAGRPWLYYQAGFDSGPDWAETRLPFADFVPSGAGLPAALRPQDVLSIGIAAYGRDHEADVSLATLFAY</sequence>
<organism evidence="3 4">
    <name type="scientific">Rhodovulum iodosum</name>
    <dbReference type="NCBI Taxonomy" id="68291"/>
    <lineage>
        <taxon>Bacteria</taxon>
        <taxon>Pseudomonadati</taxon>
        <taxon>Pseudomonadota</taxon>
        <taxon>Alphaproteobacteria</taxon>
        <taxon>Rhodobacterales</taxon>
        <taxon>Paracoccaceae</taxon>
        <taxon>Rhodovulum</taxon>
    </lineage>
</organism>
<dbReference type="SUPFAM" id="SSF49785">
    <property type="entry name" value="Galactose-binding domain-like"/>
    <property type="match status" value="1"/>
</dbReference>
<evidence type="ECO:0000313" key="4">
    <source>
        <dbReference type="Proteomes" id="UP001560019"/>
    </source>
</evidence>
<dbReference type="Proteomes" id="UP001560019">
    <property type="component" value="Unassembled WGS sequence"/>
</dbReference>
<evidence type="ECO:0000313" key="3">
    <source>
        <dbReference type="EMBL" id="MEX5727856.1"/>
    </source>
</evidence>